<keyword evidence="3" id="KW-1185">Reference proteome</keyword>
<sequence length="144" mass="16127">MEAFVFNAWAWRPPALGGGHDETTPDRGPDDPDRDRDRRRTVVAEAGSGGPGFSLDLTGYAVRAVDGEIGKVEEASDTDLVVDTGPWIFGRIVLLPAGVVERVDHRNRTVLVDRTKDQIRNAPEYADAPDYRDRLAHYYRDTYR</sequence>
<name>A0ABQ4BYZ0_9ACTN</name>
<dbReference type="SUPFAM" id="SSF50346">
    <property type="entry name" value="PRC-barrel domain"/>
    <property type="match status" value="1"/>
</dbReference>
<gene>
    <name evidence="2" type="ORF">Air01nite_14860</name>
</gene>
<dbReference type="InterPro" id="IPR014747">
    <property type="entry name" value="Bac_photo_RC_H_C"/>
</dbReference>
<protein>
    <recommendedName>
        <fullName evidence="4">PRC-barrel domain containing protein</fullName>
    </recommendedName>
</protein>
<dbReference type="InterPro" id="IPR011033">
    <property type="entry name" value="PRC_barrel-like_sf"/>
</dbReference>
<dbReference type="Proteomes" id="UP000624325">
    <property type="component" value="Unassembled WGS sequence"/>
</dbReference>
<feature type="region of interest" description="Disordered" evidence="1">
    <location>
        <begin position="15"/>
        <end position="52"/>
    </location>
</feature>
<feature type="compositionally biased region" description="Basic and acidic residues" evidence="1">
    <location>
        <begin position="19"/>
        <end position="42"/>
    </location>
</feature>
<proteinExistence type="predicted"/>
<evidence type="ECO:0000313" key="3">
    <source>
        <dbReference type="Proteomes" id="UP000624325"/>
    </source>
</evidence>
<dbReference type="Gene3D" id="3.90.50.10">
    <property type="entry name" value="Photosynthetic Reaction Center, subunit H, domain 2"/>
    <property type="match status" value="1"/>
</dbReference>
<evidence type="ECO:0000313" key="2">
    <source>
        <dbReference type="EMBL" id="GIF55391.1"/>
    </source>
</evidence>
<reference evidence="2 3" key="1">
    <citation type="submission" date="2021-01" db="EMBL/GenBank/DDBJ databases">
        <title>Whole genome shotgun sequence of Asanoa iriomotensis NBRC 100142.</title>
        <authorList>
            <person name="Komaki H."/>
            <person name="Tamura T."/>
        </authorList>
    </citation>
    <scope>NUCLEOTIDE SEQUENCE [LARGE SCALE GENOMIC DNA]</scope>
    <source>
        <strain evidence="2 3">NBRC 100142</strain>
    </source>
</reference>
<dbReference type="EMBL" id="BONC01000007">
    <property type="protein sequence ID" value="GIF55391.1"/>
    <property type="molecule type" value="Genomic_DNA"/>
</dbReference>
<comment type="caution">
    <text evidence="2">The sequence shown here is derived from an EMBL/GenBank/DDBJ whole genome shotgun (WGS) entry which is preliminary data.</text>
</comment>
<evidence type="ECO:0000256" key="1">
    <source>
        <dbReference type="SAM" id="MobiDB-lite"/>
    </source>
</evidence>
<accession>A0ABQ4BYZ0</accession>
<organism evidence="2 3">
    <name type="scientific">Asanoa iriomotensis</name>
    <dbReference type="NCBI Taxonomy" id="234613"/>
    <lineage>
        <taxon>Bacteria</taxon>
        <taxon>Bacillati</taxon>
        <taxon>Actinomycetota</taxon>
        <taxon>Actinomycetes</taxon>
        <taxon>Micromonosporales</taxon>
        <taxon>Micromonosporaceae</taxon>
        <taxon>Asanoa</taxon>
    </lineage>
</organism>
<evidence type="ECO:0008006" key="4">
    <source>
        <dbReference type="Google" id="ProtNLM"/>
    </source>
</evidence>
<dbReference type="RefSeq" id="WP_203701202.1">
    <property type="nucleotide sequence ID" value="NZ_BAAALU010000018.1"/>
</dbReference>